<evidence type="ECO:0000256" key="1">
    <source>
        <dbReference type="ARBA" id="ARBA00022630"/>
    </source>
</evidence>
<protein>
    <recommendedName>
        <fullName evidence="3">FAD-binding domain-containing protein</fullName>
    </recommendedName>
</protein>
<dbReference type="Proteomes" id="UP000806378">
    <property type="component" value="Unassembled WGS sequence"/>
</dbReference>
<dbReference type="AlphaFoldDB" id="A0A8T0CGX4"/>
<evidence type="ECO:0000256" key="2">
    <source>
        <dbReference type="ARBA" id="ARBA00022827"/>
    </source>
</evidence>
<dbReference type="GO" id="GO:0071949">
    <property type="term" value="F:FAD binding"/>
    <property type="evidence" value="ECO:0007669"/>
    <property type="project" value="InterPro"/>
</dbReference>
<dbReference type="PRINTS" id="PR00420">
    <property type="entry name" value="RNGMNOXGNASE"/>
</dbReference>
<dbReference type="Gramene" id="rna-gnl|WGS:JABURB|Cocit.L4477.1">
    <property type="protein sequence ID" value="cds-KAF7846384.1"/>
    <property type="gene ID" value="gene-BT93_L4477"/>
</dbReference>
<dbReference type="PANTHER" id="PTHR43004:SF8">
    <property type="entry name" value="FAD-BINDING DOMAIN-CONTAINING PROTEIN-RELATED"/>
    <property type="match status" value="1"/>
</dbReference>
<dbReference type="InterPro" id="IPR002938">
    <property type="entry name" value="FAD-bd"/>
</dbReference>
<dbReference type="InterPro" id="IPR036188">
    <property type="entry name" value="FAD/NAD-bd_sf"/>
</dbReference>
<accession>A0A8T0CGX4</accession>
<evidence type="ECO:0000259" key="3">
    <source>
        <dbReference type="Pfam" id="PF01494"/>
    </source>
</evidence>
<gene>
    <name evidence="4" type="ORF">BT93_L4477</name>
</gene>
<proteinExistence type="predicted"/>
<dbReference type="Gene3D" id="3.30.9.10">
    <property type="entry name" value="D-Amino Acid Oxidase, subunit A, domain 2"/>
    <property type="match status" value="1"/>
</dbReference>
<dbReference type="GO" id="GO:0016709">
    <property type="term" value="F:oxidoreductase activity, acting on paired donors, with incorporation or reduction of molecular oxygen, NAD(P)H as one donor, and incorporation of one atom of oxygen"/>
    <property type="evidence" value="ECO:0007669"/>
    <property type="project" value="UniProtKB-ARBA"/>
</dbReference>
<evidence type="ECO:0000313" key="5">
    <source>
        <dbReference type="Proteomes" id="UP000806378"/>
    </source>
</evidence>
<dbReference type="InterPro" id="IPR050641">
    <property type="entry name" value="RIFMO-like"/>
</dbReference>
<dbReference type="Pfam" id="PF21274">
    <property type="entry name" value="Rng_hyd_C"/>
    <property type="match status" value="1"/>
</dbReference>
<organism evidence="4 5">
    <name type="scientific">Corymbia citriodora subsp. variegata</name>
    <dbReference type="NCBI Taxonomy" id="360336"/>
    <lineage>
        <taxon>Eukaryota</taxon>
        <taxon>Viridiplantae</taxon>
        <taxon>Streptophyta</taxon>
        <taxon>Embryophyta</taxon>
        <taxon>Tracheophyta</taxon>
        <taxon>Spermatophyta</taxon>
        <taxon>Magnoliopsida</taxon>
        <taxon>eudicotyledons</taxon>
        <taxon>Gunneridae</taxon>
        <taxon>Pentapetalae</taxon>
        <taxon>rosids</taxon>
        <taxon>malvids</taxon>
        <taxon>Myrtales</taxon>
        <taxon>Myrtaceae</taxon>
        <taxon>Myrtoideae</taxon>
        <taxon>Eucalypteae</taxon>
        <taxon>Corymbia</taxon>
    </lineage>
</organism>
<feature type="domain" description="FAD-binding" evidence="3">
    <location>
        <begin position="6"/>
        <end position="368"/>
    </location>
</feature>
<dbReference type="SUPFAM" id="SSF51905">
    <property type="entry name" value="FAD/NAD(P)-binding domain"/>
    <property type="match status" value="1"/>
</dbReference>
<evidence type="ECO:0000313" key="4">
    <source>
        <dbReference type="EMBL" id="KAF7846384.1"/>
    </source>
</evidence>
<keyword evidence="5" id="KW-1185">Reference proteome</keyword>
<dbReference type="Gene3D" id="3.40.30.120">
    <property type="match status" value="1"/>
</dbReference>
<sequence length="585" mass="65225">MSELDAEVLIVGAGPAGATLALLLAKHYGIHSIVLARHRGTANTPRAHIFNQRAMEVMRDLSLEGKLTAISSSAADMAHTSWLHSLTGREYGRLWSWGNDPLRKGEYESSSPCSMSDLPQSYLEPVLVDEGIKHGVTYCFRTEFVSFVEETDHVRVLARSRDTGQERVLFSRYLVGADGARSSVLTQLGIPVDGRQLNNAFNVHIKADMTRYFQHRPGSLNWILNPEAPEWSAVGNFRMVRPWTEFVVSMHPSTKNGRPFEPTHEDIKRRLYQMIGEDTVDIQILSSYQWTINDQLARSWQKGRVMCIGDATHRHPPINGLGSNTCISDAFNLAWKLAFVVQGHASERLLGTLTEERRPVGESIVRRANEGMEVHRALWQLIGLTKEAREVAMQTMESATREGQVLRERFNTLLDQVDDEVQAVGIQMNQLYIGSGCTVAESDDGKLDLTGVNLLKKVVKSTYPGCHLPHVWIVKNSQSEKISTLDLVGRGSFTLLTGIGGTEWVLAAESLAERLPIRTYSIGIGCDYMDAYREWTKVRGISDDGAVLVRPDHFVAWRTNGLASGHISKLEGILSQCLGYNVRDT</sequence>
<name>A0A8T0CGX4_CORYI</name>
<dbReference type="OrthoDB" id="568367at2759"/>
<reference evidence="4" key="1">
    <citation type="submission" date="2020-05" db="EMBL/GenBank/DDBJ databases">
        <title>WGS assembly of Corymbia citriodora subspecies variegata.</title>
        <authorList>
            <person name="Barry K."/>
            <person name="Hundley H."/>
            <person name="Shu S."/>
            <person name="Jenkins J."/>
            <person name="Grimwood J."/>
            <person name="Baten A."/>
        </authorList>
    </citation>
    <scope>NUCLEOTIDE SEQUENCE</scope>
    <source>
        <strain evidence="4">CV2-018</strain>
    </source>
</reference>
<dbReference type="PANTHER" id="PTHR43004">
    <property type="entry name" value="TRK SYSTEM POTASSIUM UPTAKE PROTEIN"/>
    <property type="match status" value="1"/>
</dbReference>
<dbReference type="EMBL" id="MU093490">
    <property type="protein sequence ID" value="KAF7846384.1"/>
    <property type="molecule type" value="Genomic_DNA"/>
</dbReference>
<dbReference type="Gene3D" id="3.50.50.60">
    <property type="entry name" value="FAD/NAD(P)-binding domain"/>
    <property type="match status" value="1"/>
</dbReference>
<dbReference type="Pfam" id="PF01494">
    <property type="entry name" value="FAD_binding_3"/>
    <property type="match status" value="1"/>
</dbReference>
<keyword evidence="2" id="KW-0274">FAD</keyword>
<keyword evidence="1" id="KW-0285">Flavoprotein</keyword>
<comment type="caution">
    <text evidence="4">The sequence shown here is derived from an EMBL/GenBank/DDBJ whole genome shotgun (WGS) entry which is preliminary data.</text>
</comment>